<protein>
    <submittedName>
        <fullName evidence="1">Berberine bridge enzyme-like 18</fullName>
    </submittedName>
</protein>
<accession>A0ACB8NDQ6</accession>
<evidence type="ECO:0000313" key="2">
    <source>
        <dbReference type="Proteomes" id="UP000829398"/>
    </source>
</evidence>
<comment type="caution">
    <text evidence="1">The sequence shown here is derived from an EMBL/GenBank/DDBJ whole genome shotgun (WGS) entry which is preliminary data.</text>
</comment>
<proteinExistence type="predicted"/>
<gene>
    <name evidence="1" type="ORF">KPL71_005386</name>
</gene>
<keyword evidence="2" id="KW-1185">Reference proteome</keyword>
<sequence length="519" mass="58179">MKSPFSPIFPFVFALLLSYHIRVTSADFHATSAPVADLESLIQCLSMHSDNSSISKVIYTQINSSYSSVLNFSIQNLRFSTPNTPKPQVIITPLDVSQVQAAIKCSKKHGLQIRVRSGGHDFEGLSYVSHVPFVVIDLLNLSEISVDAAEQTAWVQAGATLGQLYYRIAEKSKNLGFPGGLWYGAMLRKYGLAADNIVDARLIDANGRLLDRKSMGEDLFWAIQGGGIGASFGVIVPWKVRLVIVPSTVTRFRVSRSLEQNATKIVHKWQANSTMAASFSSLFPGGVDRLLPLMQESFPELGLTKEDCIEMSWIESAHDLAGFNKGDPLDLLLDRNSRTNGVAEDAATNGFFKSKSDYVKQPIPENAFEGIYDNFYEEDGETAFMLLVPYGGKMSEISESETPYPHRAGNIYQILYTVTWGEDETSQSHIDWIRRLYSHMTPYVSENPREAYINYRDLDIGTNNRGHTSIKQASIWGSKYFKNNFKRLVHVKTMVDPYDFFKNEQSIPPLTSWRKKNGD</sequence>
<name>A0ACB8NDQ6_CITSI</name>
<evidence type="ECO:0000313" key="1">
    <source>
        <dbReference type="EMBL" id="KAH9795984.1"/>
    </source>
</evidence>
<reference evidence="2" key="1">
    <citation type="journal article" date="2023" name="Hortic. Res.">
        <title>A chromosome-level phased genome enabling allele-level studies in sweet orange: a case study on citrus Huanglongbing tolerance.</title>
        <authorList>
            <person name="Wu B."/>
            <person name="Yu Q."/>
            <person name="Deng Z."/>
            <person name="Duan Y."/>
            <person name="Luo F."/>
            <person name="Gmitter F. Jr."/>
        </authorList>
    </citation>
    <scope>NUCLEOTIDE SEQUENCE [LARGE SCALE GENOMIC DNA]</scope>
    <source>
        <strain evidence="2">cv. Valencia</strain>
    </source>
</reference>
<dbReference type="EMBL" id="CM039171">
    <property type="protein sequence ID" value="KAH9795984.1"/>
    <property type="molecule type" value="Genomic_DNA"/>
</dbReference>
<dbReference type="Proteomes" id="UP000829398">
    <property type="component" value="Chromosome 2"/>
</dbReference>
<organism evidence="1 2">
    <name type="scientific">Citrus sinensis</name>
    <name type="common">Sweet orange</name>
    <name type="synonym">Citrus aurantium var. sinensis</name>
    <dbReference type="NCBI Taxonomy" id="2711"/>
    <lineage>
        <taxon>Eukaryota</taxon>
        <taxon>Viridiplantae</taxon>
        <taxon>Streptophyta</taxon>
        <taxon>Embryophyta</taxon>
        <taxon>Tracheophyta</taxon>
        <taxon>Spermatophyta</taxon>
        <taxon>Magnoliopsida</taxon>
        <taxon>eudicotyledons</taxon>
        <taxon>Gunneridae</taxon>
        <taxon>Pentapetalae</taxon>
        <taxon>rosids</taxon>
        <taxon>malvids</taxon>
        <taxon>Sapindales</taxon>
        <taxon>Rutaceae</taxon>
        <taxon>Aurantioideae</taxon>
        <taxon>Citrus</taxon>
    </lineage>
</organism>